<feature type="compositionally biased region" description="Polar residues" evidence="1">
    <location>
        <begin position="413"/>
        <end position="431"/>
    </location>
</feature>
<dbReference type="InParanoid" id="A0A1J7IX51"/>
<dbReference type="InterPro" id="IPR035979">
    <property type="entry name" value="RBD_domain_sf"/>
</dbReference>
<feature type="compositionally biased region" description="Low complexity" evidence="1">
    <location>
        <begin position="528"/>
        <end position="537"/>
    </location>
</feature>
<dbReference type="SMART" id="SM00360">
    <property type="entry name" value="RRM"/>
    <property type="match status" value="1"/>
</dbReference>
<evidence type="ECO:0000259" key="2">
    <source>
        <dbReference type="SMART" id="SM00360"/>
    </source>
</evidence>
<feature type="compositionally biased region" description="Polar residues" evidence="1">
    <location>
        <begin position="168"/>
        <end position="183"/>
    </location>
</feature>
<keyword evidence="4" id="KW-1185">Reference proteome</keyword>
<feature type="compositionally biased region" description="Polar residues" evidence="1">
    <location>
        <begin position="340"/>
        <end position="352"/>
    </location>
</feature>
<evidence type="ECO:0000313" key="3">
    <source>
        <dbReference type="EMBL" id="OIW31893.1"/>
    </source>
</evidence>
<protein>
    <recommendedName>
        <fullName evidence="2">RRM domain-containing protein</fullName>
    </recommendedName>
</protein>
<name>A0A1J7IX51_9PEZI</name>
<feature type="region of interest" description="Disordered" evidence="1">
    <location>
        <begin position="340"/>
        <end position="659"/>
    </location>
</feature>
<evidence type="ECO:0000313" key="4">
    <source>
        <dbReference type="Proteomes" id="UP000182658"/>
    </source>
</evidence>
<feature type="region of interest" description="Disordered" evidence="1">
    <location>
        <begin position="163"/>
        <end position="188"/>
    </location>
</feature>
<dbReference type="AlphaFoldDB" id="A0A1J7IX51"/>
<proteinExistence type="predicted"/>
<feature type="compositionally biased region" description="Polar residues" evidence="1">
    <location>
        <begin position="378"/>
        <end position="392"/>
    </location>
</feature>
<reference evidence="3 4" key="1">
    <citation type="submission" date="2016-10" db="EMBL/GenBank/DDBJ databases">
        <title>Draft genome sequence of Coniochaeta ligniaria NRRL30616, a lignocellulolytic fungus for bioabatement of inhibitors in plant biomass hydrolysates.</title>
        <authorList>
            <consortium name="DOE Joint Genome Institute"/>
            <person name="Jimenez D.J."/>
            <person name="Hector R.E."/>
            <person name="Riley R."/>
            <person name="Sun H."/>
            <person name="Grigoriev I.V."/>
            <person name="Van Elsas J.D."/>
            <person name="Nichols N.N."/>
        </authorList>
    </citation>
    <scope>NUCLEOTIDE SEQUENCE [LARGE SCALE GENOMIC DNA]</scope>
    <source>
        <strain evidence="3 4">NRRL 30616</strain>
    </source>
</reference>
<dbReference type="InterPro" id="IPR012677">
    <property type="entry name" value="Nucleotide-bd_a/b_plait_sf"/>
</dbReference>
<dbReference type="OrthoDB" id="10617857at2759"/>
<dbReference type="Proteomes" id="UP000182658">
    <property type="component" value="Unassembled WGS sequence"/>
</dbReference>
<accession>A0A1J7IX51</accession>
<feature type="compositionally biased region" description="Basic and acidic residues" evidence="1">
    <location>
        <begin position="555"/>
        <end position="569"/>
    </location>
</feature>
<feature type="compositionally biased region" description="Polar residues" evidence="1">
    <location>
        <begin position="618"/>
        <end position="653"/>
    </location>
</feature>
<sequence>MPSQALFMGSIPLGTQKTFVEGVFAPFHAKRVDMKANTTYAFIHFANITDAAIAKSALDKTEIFKGKGKCFLNFRSNEPQGSRAGGYTQASHGQTGHGNVLPQVWDQVSAGHQASAHAPQPGPIQTHLPMTAAQSYGTQLGPFRGPSPITTAHGYSPPYHQAEAGSVRGSSPMTAVQGYSTQPGPIREPSPIQANQAYSAPYRQAQPGLSVPGRRYSNDMEWTPSGISLQDYAQGLLRNQSPVPRPASAGSGAYHQYGLAYRPISTSPGVVSHGVGARTWSTGSSPPVADYRCENTATSPQAATIPTRPFIQATRQNPPQPTVNTESSLSYAPVHRASGIAQSPFSTPSQPLAQPFQPRRATETSSVSEEVASSSSTKAQPTAEAQHQSTGPSKKKRKNKKKGPAHINPSPPTAQAVNTSSSVPLNSTSQGDLELVALHADPTIKTSTQKKGTAFNTMDSPQEEQAAAPTGTQPKTSKKGKRGKKGKTPAQAAPAQEQQQPSSSATEAASEPPINIVKKKGRKRAQQKAKQASSSAADTGNIDPAVDTAPASPDNSHKEAREADPKEDSVSMDISSDESAEMSLPTHVKSDRNQTVGQDNTTTTTATEAAGSSQTQAGDTQTVAQDNATTITEATGSSQTQAATPGRTSSRSWSARPML</sequence>
<feature type="compositionally biased region" description="Basic residues" evidence="1">
    <location>
        <begin position="517"/>
        <end position="527"/>
    </location>
</feature>
<dbReference type="InterPro" id="IPR000504">
    <property type="entry name" value="RRM_dom"/>
</dbReference>
<gene>
    <name evidence="3" type="ORF">CONLIGDRAFT_244883</name>
</gene>
<organism evidence="3 4">
    <name type="scientific">Coniochaeta ligniaria NRRL 30616</name>
    <dbReference type="NCBI Taxonomy" id="1408157"/>
    <lineage>
        <taxon>Eukaryota</taxon>
        <taxon>Fungi</taxon>
        <taxon>Dikarya</taxon>
        <taxon>Ascomycota</taxon>
        <taxon>Pezizomycotina</taxon>
        <taxon>Sordariomycetes</taxon>
        <taxon>Sordariomycetidae</taxon>
        <taxon>Coniochaetales</taxon>
        <taxon>Coniochaetaceae</taxon>
        <taxon>Coniochaeta</taxon>
    </lineage>
</organism>
<feature type="compositionally biased region" description="Low complexity" evidence="1">
    <location>
        <begin position="593"/>
        <end position="617"/>
    </location>
</feature>
<feature type="compositionally biased region" description="Polar residues" evidence="1">
    <location>
        <begin position="444"/>
        <end position="460"/>
    </location>
</feature>
<feature type="compositionally biased region" description="Basic residues" evidence="1">
    <location>
        <begin position="476"/>
        <end position="487"/>
    </location>
</feature>
<feature type="domain" description="RRM" evidence="2">
    <location>
        <begin position="5"/>
        <end position="73"/>
    </location>
</feature>
<feature type="compositionally biased region" description="Basic residues" evidence="1">
    <location>
        <begin position="393"/>
        <end position="404"/>
    </location>
</feature>
<evidence type="ECO:0000256" key="1">
    <source>
        <dbReference type="SAM" id="MobiDB-lite"/>
    </source>
</evidence>
<feature type="compositionally biased region" description="Low complexity" evidence="1">
    <location>
        <begin position="488"/>
        <end position="513"/>
    </location>
</feature>
<dbReference type="EMBL" id="KV875095">
    <property type="protein sequence ID" value="OIW31893.1"/>
    <property type="molecule type" value="Genomic_DNA"/>
</dbReference>
<feature type="compositionally biased region" description="Low complexity" evidence="1">
    <location>
        <begin position="363"/>
        <end position="377"/>
    </location>
</feature>
<dbReference type="GO" id="GO:0003723">
    <property type="term" value="F:RNA binding"/>
    <property type="evidence" value="ECO:0007669"/>
    <property type="project" value="InterPro"/>
</dbReference>
<dbReference type="SUPFAM" id="SSF54928">
    <property type="entry name" value="RNA-binding domain, RBD"/>
    <property type="match status" value="1"/>
</dbReference>
<dbReference type="Gene3D" id="3.30.70.330">
    <property type="match status" value="1"/>
</dbReference>